<name>A0A498S5D8_ACAVI</name>
<keyword evidence="2" id="KW-0472">Membrane</keyword>
<evidence type="ECO:0000256" key="1">
    <source>
        <dbReference type="SAM" id="MobiDB-lite"/>
    </source>
</evidence>
<dbReference type="Proteomes" id="UP000276991">
    <property type="component" value="Unassembled WGS sequence"/>
</dbReference>
<proteinExistence type="predicted"/>
<reference evidence="3 4" key="1">
    <citation type="submission" date="2018-08" db="EMBL/GenBank/DDBJ databases">
        <authorList>
            <person name="Laetsch R D."/>
            <person name="Stevens L."/>
            <person name="Kumar S."/>
            <person name="Blaxter L. M."/>
        </authorList>
    </citation>
    <scope>NUCLEOTIDE SEQUENCE [LARGE SCALE GENOMIC DNA]</scope>
</reference>
<feature type="region of interest" description="Disordered" evidence="1">
    <location>
        <begin position="242"/>
        <end position="271"/>
    </location>
</feature>
<keyword evidence="2" id="KW-0812">Transmembrane</keyword>
<sequence>MQATGEISTARQIQKHLLKVGGAVRPGVLHGRSFLFSWGSSRFPGQIQPLESSVSEEYALFIMARNEKVGKAIATAYVKDERDIPDYEFPDSGHVKLNLTTSDIAVLEGAVSEPDMRSKSSTSLAMMKRQIVQTRLLATVAVLLSLGFVCLLLNCFVWHAVRNAQTEQVLLGILAFIIGMSTRDWYRLHGEKLTRALKALLNVSTMVNSLDTSTFDFFGIYKYLRLNGNYIFFSNDPKINEGIPRTPETSPPLSPSSEKKDETRSLTITKS</sequence>
<gene>
    <name evidence="3" type="ORF">NAV_LOCUS1664</name>
</gene>
<feature type="transmembrane region" description="Helical" evidence="2">
    <location>
        <begin position="136"/>
        <end position="161"/>
    </location>
</feature>
<organism evidence="3 4">
    <name type="scientific">Acanthocheilonema viteae</name>
    <name type="common">Filarial nematode worm</name>
    <name type="synonym">Dipetalonema viteae</name>
    <dbReference type="NCBI Taxonomy" id="6277"/>
    <lineage>
        <taxon>Eukaryota</taxon>
        <taxon>Metazoa</taxon>
        <taxon>Ecdysozoa</taxon>
        <taxon>Nematoda</taxon>
        <taxon>Chromadorea</taxon>
        <taxon>Rhabditida</taxon>
        <taxon>Spirurina</taxon>
        <taxon>Spiruromorpha</taxon>
        <taxon>Filarioidea</taxon>
        <taxon>Onchocercidae</taxon>
        <taxon>Acanthocheilonema</taxon>
    </lineage>
</organism>
<evidence type="ECO:0000256" key="2">
    <source>
        <dbReference type="SAM" id="Phobius"/>
    </source>
</evidence>
<keyword evidence="2" id="KW-1133">Transmembrane helix</keyword>
<dbReference type="OrthoDB" id="5876658at2759"/>
<dbReference type="EMBL" id="UPTC01000149">
    <property type="protein sequence ID" value="VBB26834.1"/>
    <property type="molecule type" value="Genomic_DNA"/>
</dbReference>
<evidence type="ECO:0000313" key="4">
    <source>
        <dbReference type="Proteomes" id="UP000276991"/>
    </source>
</evidence>
<accession>A0A498S5D8</accession>
<evidence type="ECO:0000313" key="3">
    <source>
        <dbReference type="EMBL" id="VBB26834.1"/>
    </source>
</evidence>
<protein>
    <submittedName>
        <fullName evidence="3">Uncharacterized protein</fullName>
    </submittedName>
</protein>
<keyword evidence="4" id="KW-1185">Reference proteome</keyword>
<dbReference type="AlphaFoldDB" id="A0A498S5D8"/>